<evidence type="ECO:0000313" key="2">
    <source>
        <dbReference type="EMBL" id="CAV26888.1"/>
    </source>
</evidence>
<dbReference type="KEGG" id="vsp:VS_II1022"/>
<proteinExistence type="predicted"/>
<dbReference type="AlphaFoldDB" id="B7VTV9"/>
<organism evidence="2 3">
    <name type="scientific">Vibrio atlanticus (strain LGP32)</name>
    <name type="common">Vibrio splendidus (strain Mel32)</name>
    <dbReference type="NCBI Taxonomy" id="575788"/>
    <lineage>
        <taxon>Bacteria</taxon>
        <taxon>Pseudomonadati</taxon>
        <taxon>Pseudomonadota</taxon>
        <taxon>Gammaproteobacteria</taxon>
        <taxon>Vibrionales</taxon>
        <taxon>Vibrionaceae</taxon>
        <taxon>Vibrio</taxon>
    </lineage>
</organism>
<reference evidence="2 3" key="1">
    <citation type="submission" date="2009-02" db="EMBL/GenBank/DDBJ databases">
        <title>Vibrio splendidus str. LGP32 complete genome.</title>
        <authorList>
            <person name="Mazel D."/>
            <person name="Le Roux F."/>
        </authorList>
    </citation>
    <scope>NUCLEOTIDE SEQUENCE [LARGE SCALE GENOMIC DNA]</scope>
    <source>
        <strain evidence="2 3">LGP32</strain>
    </source>
</reference>
<dbReference type="Proteomes" id="UP000009100">
    <property type="component" value="Chromosome 2"/>
</dbReference>
<protein>
    <submittedName>
        <fullName evidence="2">Uncharacterized protein</fullName>
    </submittedName>
</protein>
<feature type="transmembrane region" description="Helical" evidence="1">
    <location>
        <begin position="12"/>
        <end position="30"/>
    </location>
</feature>
<evidence type="ECO:0000256" key="1">
    <source>
        <dbReference type="SAM" id="Phobius"/>
    </source>
</evidence>
<dbReference type="eggNOG" id="ENOG5032J07">
    <property type="taxonomic scope" value="Bacteria"/>
</dbReference>
<accession>B7VTV9</accession>
<keyword evidence="1" id="KW-1133">Transmembrane helix</keyword>
<dbReference type="HOGENOM" id="CLU_033428_0_0_6"/>
<dbReference type="STRING" id="575788.VS_II1022"/>
<keyword evidence="1" id="KW-0812">Transmembrane</keyword>
<sequence length="610" mass="69087">MLKFITITRRIYLPNRFLSLISLVITATIYTCRLWRIQMHLVCKFISSSSLSTNDLQYVLTPDECIGLFSRVRTPKDILAQLPSTLVQQITASAKKNVHSLLNAIRVELVKANWVCLSSNVRRSPLTSKQLASFPKLKIHVDRVSNCSSERVHKANYQQVVDDVPLARHYSFSPVEPSPEHKIVVEFAGQWSSNAACLMLGKTEEQKEKVTVGKADTENKHRSLATFKDLEVEGKTLYIKIPCSDQPQPILLKLAEDLQPVDKEIQMDEWDNVLVPVVPVNKSDSEYISIDRGYIYVVWQSEVWREIQVQNNGRFSDVDLSLYQSTKSSPQRSVDISLYDEDSEAFLSGEAFQLYQDGKKVYEGVLDEYACARVFGLTAEEVEVVVADWPNEGETYTELLQTELSPFKAGSKTKREPLGVPLPHIWLPYKINGSVQSDVALYYSRAQLNTQQLNELKSGNNEKAVKVDLSDYSSAHNFDASSEPVISLPNLDTQVPSKSDYNVVSQKEQGVAAAVVNSPSEGIVITYKSNPQCDQPDDYFQLTCVDETWSQKIFLREAEFVDQYCKEVVFSGWLPEVKRVNLTRHCRSHNSDKTVLMSVIYQDIELTQLL</sequence>
<dbReference type="EMBL" id="FM954973">
    <property type="protein sequence ID" value="CAV26888.1"/>
    <property type="molecule type" value="Genomic_DNA"/>
</dbReference>
<keyword evidence="1" id="KW-0472">Membrane</keyword>
<name>B7VTV9_VIBA3</name>
<gene>
    <name evidence="2" type="ordered locus">VS_II1022</name>
</gene>
<evidence type="ECO:0000313" key="3">
    <source>
        <dbReference type="Proteomes" id="UP000009100"/>
    </source>
</evidence>